<reference evidence="1 2" key="1">
    <citation type="journal article" date="2022" name="Plant J.">
        <title>Chromosome-level genome of Camellia lanceoleosa provides a valuable resource for understanding genome evolution and self-incompatibility.</title>
        <authorList>
            <person name="Gong W."/>
            <person name="Xiao S."/>
            <person name="Wang L."/>
            <person name="Liao Z."/>
            <person name="Chang Y."/>
            <person name="Mo W."/>
            <person name="Hu G."/>
            <person name="Li W."/>
            <person name="Zhao G."/>
            <person name="Zhu H."/>
            <person name="Hu X."/>
            <person name="Ji K."/>
            <person name="Xiang X."/>
            <person name="Song Q."/>
            <person name="Yuan D."/>
            <person name="Jin S."/>
            <person name="Zhang L."/>
        </authorList>
    </citation>
    <scope>NUCLEOTIDE SEQUENCE [LARGE SCALE GENOMIC DNA]</scope>
    <source>
        <strain evidence="1">SQ_2022a</strain>
    </source>
</reference>
<protein>
    <submittedName>
        <fullName evidence="1">Uncharacterized protein</fullName>
    </submittedName>
</protein>
<organism evidence="1 2">
    <name type="scientific">Camellia lanceoleosa</name>
    <dbReference type="NCBI Taxonomy" id="1840588"/>
    <lineage>
        <taxon>Eukaryota</taxon>
        <taxon>Viridiplantae</taxon>
        <taxon>Streptophyta</taxon>
        <taxon>Embryophyta</taxon>
        <taxon>Tracheophyta</taxon>
        <taxon>Spermatophyta</taxon>
        <taxon>Magnoliopsida</taxon>
        <taxon>eudicotyledons</taxon>
        <taxon>Gunneridae</taxon>
        <taxon>Pentapetalae</taxon>
        <taxon>asterids</taxon>
        <taxon>Ericales</taxon>
        <taxon>Theaceae</taxon>
        <taxon>Camellia</taxon>
    </lineage>
</organism>
<gene>
    <name evidence="1" type="ORF">LOK49_LG11G01005</name>
</gene>
<proteinExistence type="predicted"/>
<comment type="caution">
    <text evidence="1">The sequence shown here is derived from an EMBL/GenBank/DDBJ whole genome shotgun (WGS) entry which is preliminary data.</text>
</comment>
<keyword evidence="2" id="KW-1185">Reference proteome</keyword>
<evidence type="ECO:0000313" key="2">
    <source>
        <dbReference type="Proteomes" id="UP001060215"/>
    </source>
</evidence>
<name>A0ACC0G3H1_9ERIC</name>
<sequence length="1214" mass="132766">MTSMAKPDEEKCDGLEIISIGTLYSGLWDKKYWSSSRGKDRYPYPVGYKAVRTHNGNTYKMEICEGLKGPLFSITYTDGESCSGQTPDIAWKNFQKKGCPHIKLWHGKRFSCKIDGVEFFGFKNPFVQRLLRELVANVGGTAEQSFSSSSFGNGDSGTKNHTQCKESCAYLTRTPQIKGKRSRKQKTINFKTFEGSLKKLRPKDQLHNNDISDSGQGTHCYLNGALAASINLETVVEGENNPFIAKDGFPLESSHSDHLKEEVTPHKESNLVSSENCISAGIAGNLSIHDQSLDRSKHAEMQRFYSSMASEDKDGEAPISTDTQNVNDMDLYAPDTLDLLQDSTSDSQRDSLNEIPCNGKCELIARNVAVSEVPAPDLHPQEEMGTLNASSEKSDFDSVGQEITNSMMTVLLPRALPLLKTFSRKQKKVMKPSEISPCREKSPKENNKTDHHVDVASSEVHTQGPLLDQQENKKMHILKMDPGSVVPSSGQNAPVDPDNSVNSDQSGPDVAEAGLTTMGESKTRSDTLGLPVGVDASVQPSICQVGSGDNKNICSYNKGPVALIACNEDICGHSDEKFMRLEIHSKEKDHNTSPNYTEGTIDDNSTTMASFIQASDKEISLNNRVAGAGNTSFTQIQNKATSTRKHNGPLTESIIFRSFTDGDAPASDTYTATNFFLASEIQSASSSNHHPHKSVSSGVDARLERWPHSLHPQKNTKIANGVLHNVVTVLPQNQAFICPSNINDNLDSLDPSASCIGKSNALVDEDPQRNQNLVDISNSVSWLQKQVADDSSLKPLMNMGHIDKPERIVEFVGCYVHPLPISLVLLSKIENEIYLCVLCGILVDKSGILFMYKVSLQEQRVGCPSFIGHTPILLPTSRDAFGREIALDRSGLQVTPDGQCLVLLESVKAPYCREGKMQCPCSACRSDCFKSNVVKVVQVKHGYVSVVVKLKAVDNVHCILVCEPNCLIGVEESGRLHLWVMNSTWSAQVEECDLSTSDCIFPCIVELKRIPNCSALVVGHNGFGEFSLWDISKRTFLARFSSPSNSVFQFLPISLVRWQSEGHGDPINNIIAATKTSLLEQGENHVSIPIEGEDVAIWIFVSTVCNSDVQHDLESSNHKINPVGFWRLALLAKNRVILGSALDPSAAAIGASSYFGIIGTCDGLVYMWELSSGTKLRDLHCFKDAGVSCIAIDDSRSGPLAVAAGDQLMVYLPS</sequence>
<accession>A0ACC0G3H1</accession>
<dbReference type="Proteomes" id="UP001060215">
    <property type="component" value="Chromosome 12"/>
</dbReference>
<dbReference type="EMBL" id="CM045769">
    <property type="protein sequence ID" value="KAI7994897.1"/>
    <property type="molecule type" value="Genomic_DNA"/>
</dbReference>
<evidence type="ECO:0000313" key="1">
    <source>
        <dbReference type="EMBL" id="KAI7994897.1"/>
    </source>
</evidence>